<keyword evidence="2" id="KW-0418">Kinase</keyword>
<dbReference type="KEGG" id="asip:AQUSIP_01050"/>
<dbReference type="EMBL" id="LR699119">
    <property type="protein sequence ID" value="VVC74833.1"/>
    <property type="molecule type" value="Genomic_DNA"/>
</dbReference>
<dbReference type="InterPro" id="IPR000719">
    <property type="entry name" value="Prot_kinase_dom"/>
</dbReference>
<dbReference type="OrthoDB" id="8532943at2"/>
<dbReference type="AlphaFoldDB" id="A0A5E4PEJ5"/>
<dbReference type="SUPFAM" id="SSF56112">
    <property type="entry name" value="Protein kinase-like (PK-like)"/>
    <property type="match status" value="2"/>
</dbReference>
<dbReference type="PROSITE" id="PS00108">
    <property type="entry name" value="PROTEIN_KINASE_ST"/>
    <property type="match status" value="1"/>
</dbReference>
<dbReference type="InterPro" id="IPR011009">
    <property type="entry name" value="Kinase-like_dom_sf"/>
</dbReference>
<feature type="domain" description="Protein kinase" evidence="1">
    <location>
        <begin position="303"/>
        <end position="497"/>
    </location>
</feature>
<protein>
    <submittedName>
        <fullName evidence="2">3-deoxy-D-manno-octulosonic acid kinase</fullName>
    </submittedName>
</protein>
<dbReference type="PROSITE" id="PS50011">
    <property type="entry name" value="PROTEIN_KINASE_DOM"/>
    <property type="match status" value="1"/>
</dbReference>
<dbReference type="Gene3D" id="1.10.510.10">
    <property type="entry name" value="Transferase(Phosphotransferase) domain 1"/>
    <property type="match status" value="1"/>
</dbReference>
<proteinExistence type="predicted"/>
<dbReference type="RefSeq" id="WP_148337594.1">
    <property type="nucleotide sequence ID" value="NZ_LR699119.1"/>
</dbReference>
<reference evidence="2 3" key="1">
    <citation type="submission" date="2019-08" db="EMBL/GenBank/DDBJ databases">
        <authorList>
            <person name="Guy L."/>
        </authorList>
    </citation>
    <scope>NUCLEOTIDE SEQUENCE [LARGE SCALE GENOMIC DNA]</scope>
    <source>
        <strain evidence="2 3">SGT-108</strain>
    </source>
</reference>
<dbReference type="Proteomes" id="UP000324194">
    <property type="component" value="Chromosome 1"/>
</dbReference>
<dbReference type="Pfam" id="PF06293">
    <property type="entry name" value="Kdo"/>
    <property type="match status" value="1"/>
</dbReference>
<sequence length="497" mass="58252">MENNYIVTTPSDNDTHGLDTLSWNELYAANFAFNQPFCLRLRDNQLFFGDQVIRVIPRRRMVAFGVWQGKQVVAKLFFDSKHAKRHMEKDIAGIKALQKNKIPTPEMYYEGVTPDQRIYVLIFERINDARNLEEIWRDKKNVDDVLHLLKSVIIEIATQHVLGLLQYDLHLKNFLLTEKTVYTLDGAQIEVFPNLLAKKTSMNNLALFLSQLGIDSEGYQEILFRHYAEARGWSLKQDDFIELFLLIKKWNDLRWKKFARKIFRNSSNFACVRNWKTFGMYNRSYSGPEFDQFLADPETVFQHPAAKLLKAGRSATVVKIRLDNRHYVVKRYNMKNFWHRVCRCLRPTRASSSWRFAQKLGLFDILTAKPAAFIERRILGFRGKSYYVTEYVSSEHAGDYFIRNFSRQDKCMNMIRQISLLLKGIAKVEITHGDLKITNILVNPEDQPVLIDLDGASEHLSMSGLRKAWYKEIERFLENFSSNPAMRKKFEAELGKW</sequence>
<dbReference type="GO" id="GO:0005524">
    <property type="term" value="F:ATP binding"/>
    <property type="evidence" value="ECO:0007669"/>
    <property type="project" value="InterPro"/>
</dbReference>
<organism evidence="2 3">
    <name type="scientific">Aquicella siphonis</name>
    <dbReference type="NCBI Taxonomy" id="254247"/>
    <lineage>
        <taxon>Bacteria</taxon>
        <taxon>Pseudomonadati</taxon>
        <taxon>Pseudomonadota</taxon>
        <taxon>Gammaproteobacteria</taxon>
        <taxon>Legionellales</taxon>
        <taxon>Coxiellaceae</taxon>
        <taxon>Aquicella</taxon>
    </lineage>
</organism>
<gene>
    <name evidence="2" type="primary">kdkA</name>
    <name evidence="2" type="ORF">AQUSIP_01050</name>
</gene>
<keyword evidence="2" id="KW-0808">Transferase</keyword>
<evidence type="ECO:0000313" key="3">
    <source>
        <dbReference type="Proteomes" id="UP000324194"/>
    </source>
</evidence>
<evidence type="ECO:0000259" key="1">
    <source>
        <dbReference type="PROSITE" id="PS50011"/>
    </source>
</evidence>
<evidence type="ECO:0000313" key="2">
    <source>
        <dbReference type="EMBL" id="VVC74833.1"/>
    </source>
</evidence>
<dbReference type="GO" id="GO:0004672">
    <property type="term" value="F:protein kinase activity"/>
    <property type="evidence" value="ECO:0007669"/>
    <property type="project" value="InterPro"/>
</dbReference>
<dbReference type="InterPro" id="IPR008271">
    <property type="entry name" value="Ser/Thr_kinase_AS"/>
</dbReference>
<name>A0A5E4PEJ5_9COXI</name>
<accession>A0A5E4PEJ5</accession>
<keyword evidence="3" id="KW-1185">Reference proteome</keyword>